<feature type="compositionally biased region" description="Basic and acidic residues" evidence="1">
    <location>
        <begin position="1"/>
        <end position="15"/>
    </location>
</feature>
<evidence type="ECO:0000313" key="2">
    <source>
        <dbReference type="EMBL" id="KAK9162992.1"/>
    </source>
</evidence>
<dbReference type="InterPro" id="IPR004252">
    <property type="entry name" value="Probable_transposase_24"/>
</dbReference>
<keyword evidence="3" id="KW-1185">Reference proteome</keyword>
<proteinExistence type="predicted"/>
<reference evidence="2 3" key="1">
    <citation type="submission" date="2024-01" db="EMBL/GenBank/DDBJ databases">
        <title>Genome assemblies of Stephania.</title>
        <authorList>
            <person name="Yang L."/>
        </authorList>
    </citation>
    <scope>NUCLEOTIDE SEQUENCE [LARGE SCALE GENOMIC DNA]</scope>
    <source>
        <strain evidence="2">YNDBR</strain>
        <tissue evidence="2">Leaf</tissue>
    </source>
</reference>
<accession>A0AAP0L3J3</accession>
<feature type="region of interest" description="Disordered" evidence="1">
    <location>
        <begin position="1"/>
        <end position="43"/>
    </location>
</feature>
<dbReference type="Proteomes" id="UP001420932">
    <property type="component" value="Unassembled WGS sequence"/>
</dbReference>
<evidence type="ECO:0000256" key="1">
    <source>
        <dbReference type="SAM" id="MobiDB-lite"/>
    </source>
</evidence>
<comment type="caution">
    <text evidence="2">The sequence shown here is derived from an EMBL/GenBank/DDBJ whole genome shotgun (WGS) entry which is preliminary data.</text>
</comment>
<evidence type="ECO:0000313" key="3">
    <source>
        <dbReference type="Proteomes" id="UP001420932"/>
    </source>
</evidence>
<feature type="compositionally biased region" description="Polar residues" evidence="1">
    <location>
        <begin position="18"/>
        <end position="32"/>
    </location>
</feature>
<dbReference type="Pfam" id="PF03004">
    <property type="entry name" value="Transposase_24"/>
    <property type="match status" value="1"/>
</dbReference>
<dbReference type="AlphaFoldDB" id="A0AAP0L3J3"/>
<name>A0AAP0L3J3_9MAGN</name>
<feature type="compositionally biased region" description="Basic and acidic residues" evidence="1">
    <location>
        <begin position="34"/>
        <end position="43"/>
    </location>
</feature>
<organism evidence="2 3">
    <name type="scientific">Stephania yunnanensis</name>
    <dbReference type="NCBI Taxonomy" id="152371"/>
    <lineage>
        <taxon>Eukaryota</taxon>
        <taxon>Viridiplantae</taxon>
        <taxon>Streptophyta</taxon>
        <taxon>Embryophyta</taxon>
        <taxon>Tracheophyta</taxon>
        <taxon>Spermatophyta</taxon>
        <taxon>Magnoliopsida</taxon>
        <taxon>Ranunculales</taxon>
        <taxon>Menispermaceae</taxon>
        <taxon>Menispermoideae</taxon>
        <taxon>Cissampelideae</taxon>
        <taxon>Stephania</taxon>
    </lineage>
</organism>
<gene>
    <name evidence="2" type="ORF">Syun_003894</name>
</gene>
<dbReference type="EMBL" id="JBBNAF010000002">
    <property type="protein sequence ID" value="KAK9162992.1"/>
    <property type="molecule type" value="Genomic_DNA"/>
</dbReference>
<sequence>MAKSEQVSKNRRSEKTGPGTSISKHTGGTKSFSSHKETLDEKVGNRVSDKVLFNYTHTKGHDNVTFVHERSRKLNEDYERRLEEMTHASPDVPMDENELFY</sequence>
<protein>
    <submittedName>
        <fullName evidence="2">Uncharacterized protein</fullName>
    </submittedName>
</protein>